<comment type="caution">
    <text evidence="3">The sequence shown here is derived from an EMBL/GenBank/DDBJ whole genome shotgun (WGS) entry which is preliminary data.</text>
</comment>
<reference evidence="3 4" key="1">
    <citation type="submission" date="2023-07" db="EMBL/GenBank/DDBJ databases">
        <title>Functional and genomic diversity of the sorghum phyllosphere microbiome.</title>
        <authorList>
            <person name="Shade A."/>
        </authorList>
    </citation>
    <scope>NUCLEOTIDE SEQUENCE [LARGE SCALE GENOMIC DNA]</scope>
    <source>
        <strain evidence="3 4">SORGH_AS_1207</strain>
    </source>
</reference>
<dbReference type="Gene3D" id="3.20.20.70">
    <property type="entry name" value="Aldolase class I"/>
    <property type="match status" value="1"/>
</dbReference>
<accession>A0ABU0TS73</accession>
<dbReference type="PRINTS" id="PR00146">
    <property type="entry name" value="DHPICSNTHASE"/>
</dbReference>
<proteinExistence type="inferred from homology"/>
<dbReference type="InterPro" id="IPR013785">
    <property type="entry name" value="Aldolase_TIM"/>
</dbReference>
<evidence type="ECO:0000256" key="1">
    <source>
        <dbReference type="ARBA" id="ARBA00023239"/>
    </source>
</evidence>
<dbReference type="RefSeq" id="WP_307481020.1">
    <property type="nucleotide sequence ID" value="NZ_JAUTBF010000001.1"/>
</dbReference>
<dbReference type="EMBL" id="JAUTBF010000001">
    <property type="protein sequence ID" value="MDQ1122514.1"/>
    <property type="molecule type" value="Genomic_DNA"/>
</dbReference>
<dbReference type="SUPFAM" id="SSF51569">
    <property type="entry name" value="Aldolase"/>
    <property type="match status" value="1"/>
</dbReference>
<dbReference type="CDD" id="cd00408">
    <property type="entry name" value="DHDPS-like"/>
    <property type="match status" value="1"/>
</dbReference>
<keyword evidence="3" id="KW-0378">Hydrolase</keyword>
<evidence type="ECO:0000256" key="2">
    <source>
        <dbReference type="PIRNR" id="PIRNR001365"/>
    </source>
</evidence>
<dbReference type="PANTHER" id="PTHR12128:SF72">
    <property type="entry name" value="DIHYDRODIPICOLINATE SYNTHASE"/>
    <property type="match status" value="1"/>
</dbReference>
<sequence length="302" mass="32956">MTERKPWHGVNLATTLPFHDDFSVAYDAYAEHVRFTTANGVTGIIPNGSLGEYQTLTEQERKQVFLTAVEAAPEGVAVIPGVGAYGALESVRLTEHAAENGAPAVMLLPPNAYNASDDEVVDHYRRVAEVGLPILAYNNPIDTKVDLRPDLLARLFSDGLIVSVKEFSGDVRHAFEIRELVPDLDISIGSDDVVLELGINGALGWVAGYPNAIPSATVELYELSTSGDPQKWQRALEIYRDLHPLLRWDSKAWFVQAIKLSQQVAGVAPAGITTRPPRLPLPEPVRTRIIADTEAVLAKGYK</sequence>
<keyword evidence="1 2" id="KW-0456">Lyase</keyword>
<name>A0ABU0TS73_MICTR</name>
<dbReference type="InterPro" id="IPR002220">
    <property type="entry name" value="DapA-like"/>
</dbReference>
<comment type="similarity">
    <text evidence="2">Belongs to the DapA family.</text>
</comment>
<dbReference type="Pfam" id="PF00701">
    <property type="entry name" value="DHDPS"/>
    <property type="match status" value="1"/>
</dbReference>
<dbReference type="PIRSF" id="PIRSF001365">
    <property type="entry name" value="DHDPS"/>
    <property type="match status" value="1"/>
</dbReference>
<dbReference type="Proteomes" id="UP001226691">
    <property type="component" value="Unassembled WGS sequence"/>
</dbReference>
<gene>
    <name evidence="3" type="ORF">QE412_001087</name>
</gene>
<evidence type="ECO:0000313" key="4">
    <source>
        <dbReference type="Proteomes" id="UP001226691"/>
    </source>
</evidence>
<keyword evidence="4" id="KW-1185">Reference proteome</keyword>
<dbReference type="PANTHER" id="PTHR12128">
    <property type="entry name" value="DIHYDRODIPICOLINATE SYNTHASE"/>
    <property type="match status" value="1"/>
</dbReference>
<organism evidence="3 4">
    <name type="scientific">Microbacterium trichothecenolyticum</name>
    <name type="common">Aureobacterium trichothecenolyticum</name>
    <dbReference type="NCBI Taxonomy" id="69370"/>
    <lineage>
        <taxon>Bacteria</taxon>
        <taxon>Bacillati</taxon>
        <taxon>Actinomycetota</taxon>
        <taxon>Actinomycetes</taxon>
        <taxon>Micrococcales</taxon>
        <taxon>Microbacteriaceae</taxon>
        <taxon>Microbacterium</taxon>
    </lineage>
</organism>
<protein>
    <submittedName>
        <fullName evidence="3">Dihydrodipicolinate synthase/N-acetylneuraminate lyase</fullName>
        <ecNumber evidence="3">3.5.4.22</ecNumber>
    </submittedName>
</protein>
<dbReference type="GO" id="GO:0047425">
    <property type="term" value="F:1-pyrroline-4-hydroxy-2-carboxylate deaminase activity"/>
    <property type="evidence" value="ECO:0007669"/>
    <property type="project" value="UniProtKB-EC"/>
</dbReference>
<dbReference type="SMART" id="SM01130">
    <property type="entry name" value="DHDPS"/>
    <property type="match status" value="1"/>
</dbReference>
<evidence type="ECO:0000313" key="3">
    <source>
        <dbReference type="EMBL" id="MDQ1122514.1"/>
    </source>
</evidence>
<dbReference type="EC" id="3.5.4.22" evidence="3"/>
<dbReference type="GO" id="GO:0016829">
    <property type="term" value="F:lyase activity"/>
    <property type="evidence" value="ECO:0007669"/>
    <property type="project" value="UniProtKB-KW"/>
</dbReference>